<evidence type="ECO:0000313" key="4">
    <source>
        <dbReference type="Proteomes" id="UP001174932"/>
    </source>
</evidence>
<dbReference type="RefSeq" id="WP_304374272.1">
    <property type="nucleotide sequence ID" value="NZ_JAUOZU010000001.1"/>
</dbReference>
<dbReference type="PANTHER" id="PTHR36582">
    <property type="entry name" value="ANTITOXIN PARD"/>
    <property type="match status" value="1"/>
</dbReference>
<evidence type="ECO:0000256" key="1">
    <source>
        <dbReference type="ARBA" id="ARBA00008580"/>
    </source>
</evidence>
<reference evidence="3" key="2">
    <citation type="submission" date="2023-07" db="EMBL/GenBank/DDBJ databases">
        <authorList>
            <person name="Shen H."/>
        </authorList>
    </citation>
    <scope>NUCLEOTIDE SEQUENCE</scope>
    <source>
        <strain evidence="3">TNR-22</strain>
    </source>
</reference>
<name>A0ABT8YFH5_9HYPH</name>
<dbReference type="InterPro" id="IPR022789">
    <property type="entry name" value="ParD"/>
</dbReference>
<dbReference type="Pfam" id="PF03693">
    <property type="entry name" value="ParD_antitoxin"/>
    <property type="match status" value="1"/>
</dbReference>
<reference evidence="3" key="1">
    <citation type="journal article" date="2015" name="Int. J. Syst. Evol. Microbiol.">
        <title>Rhizobium alvei sp. nov., isolated from a freshwater river.</title>
        <authorList>
            <person name="Sheu S.Y."/>
            <person name="Huang H.W."/>
            <person name="Young C.C."/>
            <person name="Chen W.M."/>
        </authorList>
    </citation>
    <scope>NUCLEOTIDE SEQUENCE</scope>
    <source>
        <strain evidence="3">TNR-22</strain>
    </source>
</reference>
<sequence>MPTVENLSIALTAEQADLLRQAVESGEYANASDVVRDAMHVWQEKREAREADVQKMGQLWDEGIASGKAQPMDFSELRDEARNRLREAIANGR</sequence>
<keyword evidence="4" id="KW-1185">Reference proteome</keyword>
<proteinExistence type="inferred from homology"/>
<organism evidence="3 4">
    <name type="scientific">Rhizobium alvei</name>
    <dbReference type="NCBI Taxonomy" id="1132659"/>
    <lineage>
        <taxon>Bacteria</taxon>
        <taxon>Pseudomonadati</taxon>
        <taxon>Pseudomonadota</taxon>
        <taxon>Alphaproteobacteria</taxon>
        <taxon>Hyphomicrobiales</taxon>
        <taxon>Rhizobiaceae</taxon>
        <taxon>Rhizobium/Agrobacterium group</taxon>
        <taxon>Rhizobium</taxon>
    </lineage>
</organism>
<dbReference type="EMBL" id="JAUOZU010000001">
    <property type="protein sequence ID" value="MDO6962450.1"/>
    <property type="molecule type" value="Genomic_DNA"/>
</dbReference>
<accession>A0ABT8YFH5</accession>
<dbReference type="InterPro" id="IPR038296">
    <property type="entry name" value="ParD_sf"/>
</dbReference>
<keyword evidence="2" id="KW-1277">Toxin-antitoxin system</keyword>
<evidence type="ECO:0000313" key="3">
    <source>
        <dbReference type="EMBL" id="MDO6962450.1"/>
    </source>
</evidence>
<comment type="similarity">
    <text evidence="1">Belongs to the ParD antitoxin family.</text>
</comment>
<dbReference type="Proteomes" id="UP001174932">
    <property type="component" value="Unassembled WGS sequence"/>
</dbReference>
<gene>
    <name evidence="3" type="ORF">Q4481_00695</name>
</gene>
<comment type="caution">
    <text evidence="3">The sequence shown here is derived from an EMBL/GenBank/DDBJ whole genome shotgun (WGS) entry which is preliminary data.</text>
</comment>
<protein>
    <submittedName>
        <fullName evidence="3">Type II toxin-antitoxin system ParD family antitoxin</fullName>
    </submittedName>
</protein>
<dbReference type="NCBIfam" id="TIGR02606">
    <property type="entry name" value="antidote_CC2985"/>
    <property type="match status" value="1"/>
</dbReference>
<evidence type="ECO:0000256" key="2">
    <source>
        <dbReference type="ARBA" id="ARBA00022649"/>
    </source>
</evidence>
<dbReference type="SUPFAM" id="SSF47598">
    <property type="entry name" value="Ribbon-helix-helix"/>
    <property type="match status" value="1"/>
</dbReference>
<dbReference type="InterPro" id="IPR010985">
    <property type="entry name" value="Ribbon_hlx_hlx"/>
</dbReference>
<dbReference type="PANTHER" id="PTHR36582:SF2">
    <property type="entry name" value="ANTITOXIN PARD"/>
    <property type="match status" value="1"/>
</dbReference>
<dbReference type="Gene3D" id="6.10.10.120">
    <property type="entry name" value="Antitoxin ParD1-like"/>
    <property type="match status" value="1"/>
</dbReference>